<dbReference type="Proteomes" id="UP000575898">
    <property type="component" value="Unassembled WGS sequence"/>
</dbReference>
<protein>
    <submittedName>
        <fullName evidence="2">Uncharacterized protein</fullName>
    </submittedName>
</protein>
<evidence type="ECO:0000313" key="2">
    <source>
        <dbReference type="EMBL" id="MBB5018637.1"/>
    </source>
</evidence>
<accession>A0A840MNQ3</accession>
<dbReference type="EMBL" id="JACHHY010000010">
    <property type="protein sequence ID" value="MBB5018637.1"/>
    <property type="molecule type" value="Genomic_DNA"/>
</dbReference>
<sequence>MSGPGTVAFSSSMRHVGQAASSSSSPSSWFDEAWSAAKQFVKGEYDGPAAMLLDVVLGMVPVVGQAIDARDIILGLIDIADQPDGYEAWFNFITALIGVVPGGGDAIKRALRTIRKGHAPASELLSMLRRLGRGNPEQAVLDMLDVSKLQPHIKTLTDTLKSNRLVEALDAHTRQRITTTVNNLQHSLNHQFSKFSAEVRGWLKKQPNNAAEPDYVSKSAPRQADKPNAKGGTASQSKEHSSVAHADRYNAFTAATSTLAQHSLYFKGVLGEHMADYWVVEQGWAAGWVAHDRGQDGRWTNQDPKAPRKLNDNGAMTPLWPLTTRGRGIDAVWRTNRQNGKPYAVIEAKAYTDPKTPLSAMLSDVQDKQEFEAYKQLTRDWKKQQPSSKGRSTKRGDKRLEQPTRQTPSTPPPRKPDPQVMQMSHVWIRDRLVKATGDPLALRDLLRNSKVMPYTRHVLLFSIEEIFEHTVAVFNWFKYLQGEGQAPKDSEHAIHKATCIFDDAKLDAEERRRKVARSEKAKRGST</sequence>
<proteinExistence type="predicted"/>
<dbReference type="RefSeq" id="WP_184038210.1">
    <property type="nucleotide sequence ID" value="NZ_JACHHY010000010.1"/>
</dbReference>
<reference evidence="2 3" key="1">
    <citation type="submission" date="2020-08" db="EMBL/GenBank/DDBJ databases">
        <title>Genomic Encyclopedia of Type Strains, Phase IV (KMG-IV): sequencing the most valuable type-strain genomes for metagenomic binning, comparative biology and taxonomic classification.</title>
        <authorList>
            <person name="Goeker M."/>
        </authorList>
    </citation>
    <scope>NUCLEOTIDE SEQUENCE [LARGE SCALE GENOMIC DNA]</scope>
    <source>
        <strain evidence="2 3">DSM 27165</strain>
    </source>
</reference>
<evidence type="ECO:0000256" key="1">
    <source>
        <dbReference type="SAM" id="MobiDB-lite"/>
    </source>
</evidence>
<comment type="caution">
    <text evidence="2">The sequence shown here is derived from an EMBL/GenBank/DDBJ whole genome shotgun (WGS) entry which is preliminary data.</text>
</comment>
<feature type="region of interest" description="Disordered" evidence="1">
    <location>
        <begin position="378"/>
        <end position="420"/>
    </location>
</feature>
<feature type="region of interest" description="Disordered" evidence="1">
    <location>
        <begin position="209"/>
        <end position="242"/>
    </location>
</feature>
<evidence type="ECO:0000313" key="3">
    <source>
        <dbReference type="Proteomes" id="UP000575898"/>
    </source>
</evidence>
<keyword evidence="3" id="KW-1185">Reference proteome</keyword>
<feature type="region of interest" description="Disordered" evidence="1">
    <location>
        <begin position="295"/>
        <end position="322"/>
    </location>
</feature>
<dbReference type="CDD" id="cd20746">
    <property type="entry name" value="FIX_Ntox15_NUC_DUF4112_RhsA-like"/>
    <property type="match status" value="1"/>
</dbReference>
<name>A0A840MNQ3_9PROT</name>
<dbReference type="InterPro" id="IPR049802">
    <property type="entry name" value="RhsC-like_FIX"/>
</dbReference>
<dbReference type="AlphaFoldDB" id="A0A840MNQ3"/>
<gene>
    <name evidence="2" type="ORF">HNQ59_001928</name>
</gene>
<organism evidence="2 3">
    <name type="scientific">Chitinivorax tropicus</name>
    <dbReference type="NCBI Taxonomy" id="714531"/>
    <lineage>
        <taxon>Bacteria</taxon>
        <taxon>Pseudomonadati</taxon>
        <taxon>Pseudomonadota</taxon>
        <taxon>Betaproteobacteria</taxon>
        <taxon>Chitinivorax</taxon>
    </lineage>
</organism>